<keyword evidence="4 6" id="KW-1133">Transmembrane helix</keyword>
<evidence type="ECO:0000313" key="8">
    <source>
        <dbReference type="Proteomes" id="UP000268192"/>
    </source>
</evidence>
<feature type="transmembrane region" description="Helical" evidence="6">
    <location>
        <begin position="140"/>
        <end position="159"/>
    </location>
</feature>
<dbReference type="AlphaFoldDB" id="A0A3S9B327"/>
<evidence type="ECO:0000256" key="5">
    <source>
        <dbReference type="ARBA" id="ARBA00023136"/>
    </source>
</evidence>
<evidence type="ECO:0000256" key="2">
    <source>
        <dbReference type="ARBA" id="ARBA00022475"/>
    </source>
</evidence>
<comment type="subcellular location">
    <subcellularLocation>
        <location evidence="1">Cell membrane</location>
        <topology evidence="1">Multi-pass membrane protein</topology>
    </subcellularLocation>
</comment>
<feature type="transmembrane region" description="Helical" evidence="6">
    <location>
        <begin position="179"/>
        <end position="204"/>
    </location>
</feature>
<dbReference type="PIRSF" id="PIRSF035875">
    <property type="entry name" value="RNase_BN"/>
    <property type="match status" value="1"/>
</dbReference>
<evidence type="ECO:0000256" key="1">
    <source>
        <dbReference type="ARBA" id="ARBA00004651"/>
    </source>
</evidence>
<evidence type="ECO:0000256" key="4">
    <source>
        <dbReference type="ARBA" id="ARBA00022989"/>
    </source>
</evidence>
<evidence type="ECO:0000313" key="7">
    <source>
        <dbReference type="EMBL" id="AZN71349.1"/>
    </source>
</evidence>
<keyword evidence="5 6" id="KW-0472">Membrane</keyword>
<accession>A0A3S9B327</accession>
<protein>
    <submittedName>
        <fullName evidence="7">YihY/virulence factor BrkB family protein</fullName>
    </submittedName>
</protein>
<feature type="transmembrane region" description="Helical" evidence="6">
    <location>
        <begin position="93"/>
        <end position="119"/>
    </location>
</feature>
<dbReference type="InterPro" id="IPR017039">
    <property type="entry name" value="Virul_fac_BrkB"/>
</dbReference>
<organism evidence="7 8">
    <name type="scientific">Georhizobium profundi</name>
    <dbReference type="NCBI Taxonomy" id="2341112"/>
    <lineage>
        <taxon>Bacteria</taxon>
        <taxon>Pseudomonadati</taxon>
        <taxon>Pseudomonadota</taxon>
        <taxon>Alphaproteobacteria</taxon>
        <taxon>Hyphomicrobiales</taxon>
        <taxon>Rhizobiaceae</taxon>
        <taxon>Georhizobium</taxon>
    </lineage>
</organism>
<dbReference type="GO" id="GO:0005886">
    <property type="term" value="C:plasma membrane"/>
    <property type="evidence" value="ECO:0007669"/>
    <property type="project" value="UniProtKB-SubCell"/>
</dbReference>
<dbReference type="Proteomes" id="UP000268192">
    <property type="component" value="Chromosome"/>
</dbReference>
<dbReference type="PANTHER" id="PTHR30213">
    <property type="entry name" value="INNER MEMBRANE PROTEIN YHJD"/>
    <property type="match status" value="1"/>
</dbReference>
<dbReference type="OrthoDB" id="9797028at2"/>
<feature type="transmembrane region" description="Helical" evidence="6">
    <location>
        <begin position="242"/>
        <end position="260"/>
    </location>
</feature>
<dbReference type="NCBIfam" id="TIGR00765">
    <property type="entry name" value="yihY_not_rbn"/>
    <property type="match status" value="1"/>
</dbReference>
<evidence type="ECO:0000256" key="3">
    <source>
        <dbReference type="ARBA" id="ARBA00022692"/>
    </source>
</evidence>
<dbReference type="PANTHER" id="PTHR30213:SF1">
    <property type="entry name" value="INNER MEMBRANE PROTEIN YHJD"/>
    <property type="match status" value="1"/>
</dbReference>
<feature type="transmembrane region" description="Helical" evidence="6">
    <location>
        <begin position="32"/>
        <end position="55"/>
    </location>
</feature>
<dbReference type="KEGG" id="abaw:D5400_08780"/>
<keyword evidence="8" id="KW-1185">Reference proteome</keyword>
<feature type="transmembrane region" description="Helical" evidence="6">
    <location>
        <begin position="216"/>
        <end position="236"/>
    </location>
</feature>
<reference evidence="7 8" key="1">
    <citation type="submission" date="2018-09" db="EMBL/GenBank/DDBJ databases">
        <title>Marinorhizobium profundi gen. nov., sp. nov., isolated from a deep-sea sediment sample from the New Britain Trench and proposal of Marinorhizobiaceae fam. nov. in the order Rhizobiales of the class Alphaproteobacteria.</title>
        <authorList>
            <person name="Cao J."/>
        </authorList>
    </citation>
    <scope>NUCLEOTIDE SEQUENCE [LARGE SCALE GENOMIC DNA]</scope>
    <source>
        <strain evidence="7 8">WS11</strain>
    </source>
</reference>
<sequence length="285" mass="29577">MVLIGLSGVKEVAVSAAQGWLNDRALSLGAAIAFYTLFALAPMLLTAVAVAGLVFGQEAAQGALVGELGGLLGPRGAEALEAMLANTRDTGSGIIATIVGTVTFLVLMTGAFVQLQDALNLIWKAPPARHWGLALARSRLMSFAFVIGIGFLLLVSLVIDAGLTAVGTYLGEKLPGWSLVLFAFNSLLALASASAMFTAIFKVLPDVPVAWHDAWVGGLLTGLMFTLGKFLIAFYIGSSGVASTYGAAGSIVTILLWIYYSSQIVLFGAEVTKAYAGVRGDADTR</sequence>
<dbReference type="EMBL" id="CP032509">
    <property type="protein sequence ID" value="AZN71349.1"/>
    <property type="molecule type" value="Genomic_DNA"/>
</dbReference>
<proteinExistence type="predicted"/>
<gene>
    <name evidence="7" type="ORF">D5400_08780</name>
</gene>
<keyword evidence="2" id="KW-1003">Cell membrane</keyword>
<dbReference type="Pfam" id="PF03631">
    <property type="entry name" value="Virul_fac_BrkB"/>
    <property type="match status" value="1"/>
</dbReference>
<evidence type="ECO:0000256" key="6">
    <source>
        <dbReference type="SAM" id="Phobius"/>
    </source>
</evidence>
<name>A0A3S9B327_9HYPH</name>
<keyword evidence="3 6" id="KW-0812">Transmembrane</keyword>